<gene>
    <name evidence="1" type="ORF">HPB52_012385</name>
</gene>
<dbReference type="AlphaFoldDB" id="A0A9D4T9S9"/>
<dbReference type="Proteomes" id="UP000821837">
    <property type="component" value="Chromosome 1"/>
</dbReference>
<evidence type="ECO:0008006" key="3">
    <source>
        <dbReference type="Google" id="ProtNLM"/>
    </source>
</evidence>
<reference evidence="1" key="2">
    <citation type="submission" date="2021-09" db="EMBL/GenBank/DDBJ databases">
        <authorList>
            <person name="Jia N."/>
            <person name="Wang J."/>
            <person name="Shi W."/>
            <person name="Du L."/>
            <person name="Sun Y."/>
            <person name="Zhan W."/>
            <person name="Jiang J."/>
            <person name="Wang Q."/>
            <person name="Zhang B."/>
            <person name="Ji P."/>
            <person name="Sakyi L.B."/>
            <person name="Cui X."/>
            <person name="Yuan T."/>
            <person name="Jiang B."/>
            <person name="Yang W."/>
            <person name="Lam T.T.-Y."/>
            <person name="Chang Q."/>
            <person name="Ding S."/>
            <person name="Wang X."/>
            <person name="Zhu J."/>
            <person name="Ruan X."/>
            <person name="Zhao L."/>
            <person name="Wei J."/>
            <person name="Que T."/>
            <person name="Du C."/>
            <person name="Cheng J."/>
            <person name="Dai P."/>
            <person name="Han X."/>
            <person name="Huang E."/>
            <person name="Gao Y."/>
            <person name="Liu J."/>
            <person name="Shao H."/>
            <person name="Ye R."/>
            <person name="Li L."/>
            <person name="Wei W."/>
            <person name="Wang X."/>
            <person name="Wang C."/>
            <person name="Huo Q."/>
            <person name="Li W."/>
            <person name="Guo W."/>
            <person name="Chen H."/>
            <person name="Chen S."/>
            <person name="Zhou L."/>
            <person name="Zhou L."/>
            <person name="Ni X."/>
            <person name="Tian J."/>
            <person name="Zhou Y."/>
            <person name="Sheng Y."/>
            <person name="Liu T."/>
            <person name="Pan Y."/>
            <person name="Xia L."/>
            <person name="Li J."/>
            <person name="Zhao F."/>
            <person name="Cao W."/>
        </authorList>
    </citation>
    <scope>NUCLEOTIDE SEQUENCE</scope>
    <source>
        <strain evidence="1">Rsan-2018</strain>
        <tissue evidence="1">Larvae</tissue>
    </source>
</reference>
<dbReference type="GO" id="GO:0003676">
    <property type="term" value="F:nucleic acid binding"/>
    <property type="evidence" value="ECO:0007669"/>
    <property type="project" value="InterPro"/>
</dbReference>
<dbReference type="InterPro" id="IPR035979">
    <property type="entry name" value="RBD_domain_sf"/>
</dbReference>
<evidence type="ECO:0000313" key="2">
    <source>
        <dbReference type="Proteomes" id="UP000821837"/>
    </source>
</evidence>
<accession>A0A9D4T9S9</accession>
<name>A0A9D4T9S9_RHISA</name>
<dbReference type="SUPFAM" id="SSF54928">
    <property type="entry name" value="RNA-binding domain, RBD"/>
    <property type="match status" value="1"/>
</dbReference>
<keyword evidence="2" id="KW-1185">Reference proteome</keyword>
<evidence type="ECO:0000313" key="1">
    <source>
        <dbReference type="EMBL" id="KAH7983510.1"/>
    </source>
</evidence>
<proteinExistence type="predicted"/>
<comment type="caution">
    <text evidence="1">The sequence shown here is derived from an EMBL/GenBank/DDBJ whole genome shotgun (WGS) entry which is preliminary data.</text>
</comment>
<dbReference type="EMBL" id="JABSTV010001245">
    <property type="protein sequence ID" value="KAH7983510.1"/>
    <property type="molecule type" value="Genomic_DNA"/>
</dbReference>
<organism evidence="1 2">
    <name type="scientific">Rhipicephalus sanguineus</name>
    <name type="common">Brown dog tick</name>
    <name type="synonym">Ixodes sanguineus</name>
    <dbReference type="NCBI Taxonomy" id="34632"/>
    <lineage>
        <taxon>Eukaryota</taxon>
        <taxon>Metazoa</taxon>
        <taxon>Ecdysozoa</taxon>
        <taxon>Arthropoda</taxon>
        <taxon>Chelicerata</taxon>
        <taxon>Arachnida</taxon>
        <taxon>Acari</taxon>
        <taxon>Parasitiformes</taxon>
        <taxon>Ixodida</taxon>
        <taxon>Ixodoidea</taxon>
        <taxon>Ixodidae</taxon>
        <taxon>Rhipicephalinae</taxon>
        <taxon>Rhipicephalus</taxon>
        <taxon>Rhipicephalus</taxon>
    </lineage>
</organism>
<reference evidence="1" key="1">
    <citation type="journal article" date="2020" name="Cell">
        <title>Large-Scale Comparative Analyses of Tick Genomes Elucidate Their Genetic Diversity and Vector Capacities.</title>
        <authorList>
            <consortium name="Tick Genome and Microbiome Consortium (TIGMIC)"/>
            <person name="Jia N."/>
            <person name="Wang J."/>
            <person name="Shi W."/>
            <person name="Du L."/>
            <person name="Sun Y."/>
            <person name="Zhan W."/>
            <person name="Jiang J.F."/>
            <person name="Wang Q."/>
            <person name="Zhang B."/>
            <person name="Ji P."/>
            <person name="Bell-Sakyi L."/>
            <person name="Cui X.M."/>
            <person name="Yuan T.T."/>
            <person name="Jiang B.G."/>
            <person name="Yang W.F."/>
            <person name="Lam T.T."/>
            <person name="Chang Q.C."/>
            <person name="Ding S.J."/>
            <person name="Wang X.J."/>
            <person name="Zhu J.G."/>
            <person name="Ruan X.D."/>
            <person name="Zhao L."/>
            <person name="Wei J.T."/>
            <person name="Ye R.Z."/>
            <person name="Que T.C."/>
            <person name="Du C.H."/>
            <person name="Zhou Y.H."/>
            <person name="Cheng J.X."/>
            <person name="Dai P.F."/>
            <person name="Guo W.B."/>
            <person name="Han X.H."/>
            <person name="Huang E.J."/>
            <person name="Li L.F."/>
            <person name="Wei W."/>
            <person name="Gao Y.C."/>
            <person name="Liu J.Z."/>
            <person name="Shao H.Z."/>
            <person name="Wang X."/>
            <person name="Wang C.C."/>
            <person name="Yang T.C."/>
            <person name="Huo Q.B."/>
            <person name="Li W."/>
            <person name="Chen H.Y."/>
            <person name="Chen S.E."/>
            <person name="Zhou L.G."/>
            <person name="Ni X.B."/>
            <person name="Tian J.H."/>
            <person name="Sheng Y."/>
            <person name="Liu T."/>
            <person name="Pan Y.S."/>
            <person name="Xia L.Y."/>
            <person name="Li J."/>
            <person name="Zhao F."/>
            <person name="Cao W.C."/>
        </authorList>
    </citation>
    <scope>NUCLEOTIDE SEQUENCE</scope>
    <source>
        <strain evidence="1">Rsan-2018</strain>
    </source>
</reference>
<sequence>MLPPAPYGAYPYVQPPAPVLPAATMTTLAPRVSTYYPPIFYWSYPSPPVSPTTYYPHSAGPTMVILRGLPYSSTPQDILTFFQGFPEPRDTVPEHLRAHAPL</sequence>
<protein>
    <recommendedName>
        <fullName evidence="3">RRM domain-containing protein</fullName>
    </recommendedName>
</protein>
<dbReference type="VEuPathDB" id="VectorBase:RSAN_052201"/>